<gene>
    <name evidence="6" type="primary">moeA</name>
    <name evidence="6" type="ORF">Pla111_31420</name>
</gene>
<dbReference type="PANTHER" id="PTHR10192:SF5">
    <property type="entry name" value="GEPHYRIN"/>
    <property type="match status" value="1"/>
</dbReference>
<evidence type="ECO:0000256" key="2">
    <source>
        <dbReference type="ARBA" id="ARBA00010763"/>
    </source>
</evidence>
<sequence length="406" mass="41877">MDPLDSVAPSVALDRLLRMIGSVGTETLQRPTPRELAGRVLAEPLVLDRDSPACDVSAMDGFAVRMAEIAAGPLPVGGECRIGTAPPRLAAGIALRIYTGSPIPAGADTVVPLELVKETDGTVLLHAVDSLTAGANLRRQGENARCGAQVIPVGTMISPAAMTALAAVGPPTVAVYRRLRLAILTTGDELVSGPTISHGTTLTRWQLRDSNGPALEALFGTASWIGTVTRGHVLDTLAGLSDAIRAASAEADALVLTGGVSKGAYDHVPAAVLAAGGEGVFHRLNARPGRPTFAAVIDGKPIIGLPGNPLAVLTSGRRIVTPALRQRAGFSACDPPSPTVELVEWSGKSLPLTWWRPVTLIGPGHATLADLRGSGDTCGPASSDGFIEAPPNSDKAGIYGYYSWMI</sequence>
<evidence type="ECO:0000256" key="3">
    <source>
        <dbReference type="ARBA" id="ARBA00047317"/>
    </source>
</evidence>
<dbReference type="PANTHER" id="PTHR10192">
    <property type="entry name" value="MOLYBDOPTERIN BIOSYNTHESIS PROTEIN"/>
    <property type="match status" value="1"/>
</dbReference>
<dbReference type="UniPathway" id="UPA00344"/>
<dbReference type="SUPFAM" id="SSF63882">
    <property type="entry name" value="MoeA N-terminal region -like"/>
    <property type="match status" value="1"/>
</dbReference>
<comment type="cofactor">
    <cofactor evidence="4">
        <name>Mg(2+)</name>
        <dbReference type="ChEBI" id="CHEBI:18420"/>
    </cofactor>
</comment>
<comment type="function">
    <text evidence="1 4">Catalyzes the insertion of molybdate into adenylated molybdopterin with the concomitant release of AMP.</text>
</comment>
<comment type="catalytic activity">
    <reaction evidence="3">
        <text>adenylyl-molybdopterin + molybdate = Mo-molybdopterin + AMP + H(+)</text>
        <dbReference type="Rhea" id="RHEA:35047"/>
        <dbReference type="ChEBI" id="CHEBI:15378"/>
        <dbReference type="ChEBI" id="CHEBI:36264"/>
        <dbReference type="ChEBI" id="CHEBI:62727"/>
        <dbReference type="ChEBI" id="CHEBI:71302"/>
        <dbReference type="ChEBI" id="CHEBI:456215"/>
        <dbReference type="EC" id="2.10.1.1"/>
    </reaction>
</comment>
<dbReference type="GO" id="GO:0046872">
    <property type="term" value="F:metal ion binding"/>
    <property type="evidence" value="ECO:0007669"/>
    <property type="project" value="UniProtKB-UniRule"/>
</dbReference>
<dbReference type="Gene3D" id="3.90.105.10">
    <property type="entry name" value="Molybdopterin biosynthesis moea protein, domain 2"/>
    <property type="match status" value="1"/>
</dbReference>
<dbReference type="Pfam" id="PF00994">
    <property type="entry name" value="MoCF_biosynth"/>
    <property type="match status" value="1"/>
</dbReference>
<dbReference type="EC" id="2.10.1.1" evidence="4"/>
<keyword evidence="4" id="KW-0500">Molybdenum</keyword>
<dbReference type="GO" id="GO:0061599">
    <property type="term" value="F:molybdopterin molybdotransferase activity"/>
    <property type="evidence" value="ECO:0007669"/>
    <property type="project" value="UniProtKB-UniRule"/>
</dbReference>
<keyword evidence="4" id="KW-0460">Magnesium</keyword>
<dbReference type="GO" id="GO:0005829">
    <property type="term" value="C:cytosol"/>
    <property type="evidence" value="ECO:0007669"/>
    <property type="project" value="TreeGrafter"/>
</dbReference>
<evidence type="ECO:0000259" key="5">
    <source>
        <dbReference type="SMART" id="SM00852"/>
    </source>
</evidence>
<accession>A0A5C5VTG8</accession>
<dbReference type="CDD" id="cd00887">
    <property type="entry name" value="MoeA"/>
    <property type="match status" value="1"/>
</dbReference>
<dbReference type="InterPro" id="IPR036425">
    <property type="entry name" value="MoaB/Mog-like_dom_sf"/>
</dbReference>
<dbReference type="InterPro" id="IPR005110">
    <property type="entry name" value="MoeA_linker/N"/>
</dbReference>
<comment type="similarity">
    <text evidence="2 4">Belongs to the MoeA family.</text>
</comment>
<proteinExistence type="inferred from homology"/>
<feature type="domain" description="MoaB/Mog" evidence="5">
    <location>
        <begin position="182"/>
        <end position="326"/>
    </location>
</feature>
<dbReference type="RefSeq" id="WP_146575332.1">
    <property type="nucleotide sequence ID" value="NZ_SJPH01000009.1"/>
</dbReference>
<dbReference type="Gene3D" id="3.40.980.10">
    <property type="entry name" value="MoaB/Mog-like domain"/>
    <property type="match status" value="1"/>
</dbReference>
<keyword evidence="7" id="KW-1185">Reference proteome</keyword>
<reference evidence="6 7" key="1">
    <citation type="submission" date="2019-02" db="EMBL/GenBank/DDBJ databases">
        <title>Deep-cultivation of Planctomycetes and their phenomic and genomic characterization uncovers novel biology.</title>
        <authorList>
            <person name="Wiegand S."/>
            <person name="Jogler M."/>
            <person name="Boedeker C."/>
            <person name="Pinto D."/>
            <person name="Vollmers J."/>
            <person name="Rivas-Marin E."/>
            <person name="Kohn T."/>
            <person name="Peeters S.H."/>
            <person name="Heuer A."/>
            <person name="Rast P."/>
            <person name="Oberbeckmann S."/>
            <person name="Bunk B."/>
            <person name="Jeske O."/>
            <person name="Meyerdierks A."/>
            <person name="Storesund J.E."/>
            <person name="Kallscheuer N."/>
            <person name="Luecker S."/>
            <person name="Lage O.M."/>
            <person name="Pohl T."/>
            <person name="Merkel B.J."/>
            <person name="Hornburger P."/>
            <person name="Mueller R.-W."/>
            <person name="Bruemmer F."/>
            <person name="Labrenz M."/>
            <person name="Spormann A.M."/>
            <person name="Op Den Camp H."/>
            <person name="Overmann J."/>
            <person name="Amann R."/>
            <person name="Jetten M.S.M."/>
            <person name="Mascher T."/>
            <person name="Medema M.H."/>
            <person name="Devos D.P."/>
            <person name="Kaster A.-K."/>
            <person name="Ovreas L."/>
            <person name="Rohde M."/>
            <person name="Galperin M.Y."/>
            <person name="Jogler C."/>
        </authorList>
    </citation>
    <scope>NUCLEOTIDE SEQUENCE [LARGE SCALE GENOMIC DNA]</scope>
    <source>
        <strain evidence="6 7">Pla111</strain>
    </source>
</reference>
<keyword evidence="4" id="KW-0479">Metal-binding</keyword>
<name>A0A5C5VTG8_9BACT</name>
<comment type="caution">
    <text evidence="6">The sequence shown here is derived from an EMBL/GenBank/DDBJ whole genome shotgun (WGS) entry which is preliminary data.</text>
</comment>
<dbReference type="AlphaFoldDB" id="A0A5C5VTG8"/>
<dbReference type="EMBL" id="SJPH01000009">
    <property type="protein sequence ID" value="TWT41427.1"/>
    <property type="molecule type" value="Genomic_DNA"/>
</dbReference>
<keyword evidence="4" id="KW-0501">Molybdenum cofactor biosynthesis</keyword>
<dbReference type="InterPro" id="IPR036688">
    <property type="entry name" value="MoeA_C_domain_IV_sf"/>
</dbReference>
<comment type="pathway">
    <text evidence="4">Cofactor biosynthesis; molybdopterin biosynthesis.</text>
</comment>
<dbReference type="Gene3D" id="2.170.190.11">
    <property type="entry name" value="Molybdopterin biosynthesis moea protein, domain 3"/>
    <property type="match status" value="1"/>
</dbReference>
<evidence type="ECO:0000256" key="4">
    <source>
        <dbReference type="RuleBase" id="RU365090"/>
    </source>
</evidence>
<dbReference type="InterPro" id="IPR036135">
    <property type="entry name" value="MoeA_linker/N_sf"/>
</dbReference>
<evidence type="ECO:0000313" key="6">
    <source>
        <dbReference type="EMBL" id="TWT41427.1"/>
    </source>
</evidence>
<dbReference type="GO" id="GO:0006777">
    <property type="term" value="P:Mo-molybdopterin cofactor biosynthetic process"/>
    <property type="evidence" value="ECO:0007669"/>
    <property type="project" value="UniProtKB-UniRule"/>
</dbReference>
<organism evidence="6 7">
    <name type="scientific">Botrimarina hoheduenensis</name>
    <dbReference type="NCBI Taxonomy" id="2528000"/>
    <lineage>
        <taxon>Bacteria</taxon>
        <taxon>Pseudomonadati</taxon>
        <taxon>Planctomycetota</taxon>
        <taxon>Planctomycetia</taxon>
        <taxon>Pirellulales</taxon>
        <taxon>Lacipirellulaceae</taxon>
        <taxon>Botrimarina</taxon>
    </lineage>
</organism>
<dbReference type="SMART" id="SM00852">
    <property type="entry name" value="MoCF_biosynth"/>
    <property type="match status" value="1"/>
</dbReference>
<evidence type="ECO:0000313" key="7">
    <source>
        <dbReference type="Proteomes" id="UP000318995"/>
    </source>
</evidence>
<dbReference type="Pfam" id="PF03453">
    <property type="entry name" value="MoeA_N"/>
    <property type="match status" value="1"/>
</dbReference>
<dbReference type="InterPro" id="IPR038987">
    <property type="entry name" value="MoeA-like"/>
</dbReference>
<dbReference type="InterPro" id="IPR001453">
    <property type="entry name" value="MoaB/Mog_dom"/>
</dbReference>
<dbReference type="OrthoDB" id="9804758at2"/>
<evidence type="ECO:0000256" key="1">
    <source>
        <dbReference type="ARBA" id="ARBA00002901"/>
    </source>
</evidence>
<dbReference type="Gene3D" id="2.40.340.10">
    <property type="entry name" value="MoeA, C-terminal, domain IV"/>
    <property type="match status" value="1"/>
</dbReference>
<dbReference type="Proteomes" id="UP000318995">
    <property type="component" value="Unassembled WGS sequence"/>
</dbReference>
<dbReference type="SUPFAM" id="SSF53218">
    <property type="entry name" value="Molybdenum cofactor biosynthesis proteins"/>
    <property type="match status" value="1"/>
</dbReference>
<protein>
    <recommendedName>
        <fullName evidence="4">Molybdopterin molybdenumtransferase</fullName>
        <ecNumber evidence="4">2.10.1.1</ecNumber>
    </recommendedName>
</protein>
<keyword evidence="4 6" id="KW-0808">Transferase</keyword>